<gene>
    <name evidence="7" type="ORF">HMPREF1044_0575</name>
</gene>
<keyword evidence="4" id="KW-0572">Peptidoglycan-anchor</keyword>
<evidence type="ECO:0000256" key="5">
    <source>
        <dbReference type="SAM" id="Phobius"/>
    </source>
</evidence>
<keyword evidence="3" id="KW-0732">Signal</keyword>
<keyword evidence="2" id="KW-0964">Secreted</keyword>
<dbReference type="InterPro" id="IPR019931">
    <property type="entry name" value="LPXTG_anchor"/>
</dbReference>
<reference evidence="7 8" key="1">
    <citation type="submission" date="2012-01" db="EMBL/GenBank/DDBJ databases">
        <authorList>
            <person name="Harkins D.M."/>
            <person name="Madupu R."/>
            <person name="Durkin A.S."/>
            <person name="Torralba M."/>
            <person name="Methe B."/>
            <person name="Sutton G.G."/>
            <person name="Nelson K.E."/>
        </authorList>
    </citation>
    <scope>NUCLEOTIDE SEQUENCE [LARGE SCALE GENOMIC DNA]</scope>
    <source>
        <strain evidence="7 8">SK53</strain>
    </source>
</reference>
<sequence>MGSKFTSVGTANTKLPKTGTKEFPFLPLIGLVGLASSATLIGKSWKRKEE</sequence>
<comment type="caution">
    <text evidence="7">The sequence shown here is derived from an EMBL/GenBank/DDBJ whole genome shotgun (WGS) entry which is preliminary data.</text>
</comment>
<evidence type="ECO:0000313" key="7">
    <source>
        <dbReference type="EMBL" id="EID18879.1"/>
    </source>
</evidence>
<dbReference type="AlphaFoldDB" id="A0AAD2SV24"/>
<keyword evidence="1" id="KW-0134">Cell wall</keyword>
<feature type="domain" description="Gram-positive cocci surface proteins LPxTG" evidence="6">
    <location>
        <begin position="15"/>
        <end position="50"/>
    </location>
</feature>
<evidence type="ECO:0000259" key="6">
    <source>
        <dbReference type="PROSITE" id="PS50847"/>
    </source>
</evidence>
<dbReference type="Pfam" id="PF00746">
    <property type="entry name" value="Gram_pos_anchor"/>
    <property type="match status" value="1"/>
</dbReference>
<keyword evidence="5" id="KW-0472">Membrane</keyword>
<accession>A0AAD2SV24</accession>
<dbReference type="Proteomes" id="UP000005070">
    <property type="component" value="Unassembled WGS sequence"/>
</dbReference>
<dbReference type="PROSITE" id="PS50847">
    <property type="entry name" value="GRAM_POS_ANCHORING"/>
    <property type="match status" value="1"/>
</dbReference>
<protein>
    <submittedName>
        <fullName evidence="7">Gram positive anchor</fullName>
    </submittedName>
</protein>
<evidence type="ECO:0000256" key="2">
    <source>
        <dbReference type="ARBA" id="ARBA00022525"/>
    </source>
</evidence>
<keyword evidence="5" id="KW-1133">Transmembrane helix</keyword>
<dbReference type="NCBIfam" id="TIGR01167">
    <property type="entry name" value="LPXTG_anchor"/>
    <property type="match status" value="1"/>
</dbReference>
<organism evidence="7 8">
    <name type="scientific">Streptococcus constellatus subsp. constellatus SK53</name>
    <dbReference type="NCBI Taxonomy" id="1095730"/>
    <lineage>
        <taxon>Bacteria</taxon>
        <taxon>Bacillati</taxon>
        <taxon>Bacillota</taxon>
        <taxon>Bacilli</taxon>
        <taxon>Lactobacillales</taxon>
        <taxon>Streptococcaceae</taxon>
        <taxon>Streptococcus</taxon>
        <taxon>Streptococcus anginosus group</taxon>
    </lineage>
</organism>
<dbReference type="RefSeq" id="WP_006270545.1">
    <property type="nucleotide sequence ID" value="NZ_AICQ01000047.1"/>
</dbReference>
<name>A0AAD2SV24_STRCV</name>
<evidence type="ECO:0000256" key="4">
    <source>
        <dbReference type="ARBA" id="ARBA00023088"/>
    </source>
</evidence>
<proteinExistence type="predicted"/>
<feature type="transmembrane region" description="Helical" evidence="5">
    <location>
        <begin position="23"/>
        <end position="42"/>
    </location>
</feature>
<dbReference type="GeneID" id="97013149"/>
<keyword evidence="5" id="KW-0812">Transmembrane</keyword>
<evidence type="ECO:0000256" key="1">
    <source>
        <dbReference type="ARBA" id="ARBA00022512"/>
    </source>
</evidence>
<dbReference type="EMBL" id="AICQ01000047">
    <property type="protein sequence ID" value="EID18879.1"/>
    <property type="molecule type" value="Genomic_DNA"/>
</dbReference>
<evidence type="ECO:0000256" key="3">
    <source>
        <dbReference type="ARBA" id="ARBA00022729"/>
    </source>
</evidence>
<evidence type="ECO:0000313" key="8">
    <source>
        <dbReference type="Proteomes" id="UP000005070"/>
    </source>
</evidence>